<dbReference type="EMBL" id="JABTTQ020000003">
    <property type="protein sequence ID" value="KAK6160774.1"/>
    <property type="molecule type" value="Genomic_DNA"/>
</dbReference>
<dbReference type="Pfam" id="PF07727">
    <property type="entry name" value="RVT_2"/>
    <property type="match status" value="1"/>
</dbReference>
<evidence type="ECO:0000259" key="1">
    <source>
        <dbReference type="Pfam" id="PF07727"/>
    </source>
</evidence>
<keyword evidence="3" id="KW-1185">Reference proteome</keyword>
<accession>A0ABR0XNN2</accession>
<dbReference type="Proteomes" id="UP001318860">
    <property type="component" value="Unassembled WGS sequence"/>
</dbReference>
<feature type="domain" description="Reverse transcriptase Ty1/copia-type" evidence="1">
    <location>
        <begin position="2"/>
        <end position="184"/>
    </location>
</feature>
<dbReference type="PANTHER" id="PTHR11439:SF517">
    <property type="entry name" value="CYSTEINE-RICH RLK (RECEPTOR-LIKE PROTEIN KINASE) 8"/>
    <property type="match status" value="1"/>
</dbReference>
<protein>
    <recommendedName>
        <fullName evidence="1">Reverse transcriptase Ty1/copia-type domain-containing protein</fullName>
    </recommendedName>
</protein>
<evidence type="ECO:0000313" key="2">
    <source>
        <dbReference type="EMBL" id="KAK6160774.1"/>
    </source>
</evidence>
<comment type="caution">
    <text evidence="2">The sequence shown here is derived from an EMBL/GenBank/DDBJ whole genome shotgun (WGS) entry which is preliminary data.</text>
</comment>
<dbReference type="InterPro" id="IPR043502">
    <property type="entry name" value="DNA/RNA_pol_sf"/>
</dbReference>
<dbReference type="CDD" id="cd09272">
    <property type="entry name" value="RNase_HI_RT_Ty1"/>
    <property type="match status" value="1"/>
</dbReference>
<dbReference type="SUPFAM" id="SSF56672">
    <property type="entry name" value="DNA/RNA polymerases"/>
    <property type="match status" value="1"/>
</dbReference>
<dbReference type="InterPro" id="IPR013103">
    <property type="entry name" value="RVT_2"/>
</dbReference>
<proteinExistence type="predicted"/>
<gene>
    <name evidence="2" type="ORF">DH2020_004155</name>
</gene>
<reference evidence="2 3" key="1">
    <citation type="journal article" date="2021" name="Comput. Struct. Biotechnol. J.">
        <title>De novo genome assembly of the potent medicinal plant Rehmannia glutinosa using nanopore technology.</title>
        <authorList>
            <person name="Ma L."/>
            <person name="Dong C."/>
            <person name="Song C."/>
            <person name="Wang X."/>
            <person name="Zheng X."/>
            <person name="Niu Y."/>
            <person name="Chen S."/>
            <person name="Feng W."/>
        </authorList>
    </citation>
    <scope>NUCLEOTIDE SEQUENCE [LARGE SCALE GENOMIC DNA]</scope>
    <source>
        <strain evidence="2">DH-2019</strain>
    </source>
</reference>
<dbReference type="PANTHER" id="PTHR11439">
    <property type="entry name" value="GAG-POL-RELATED RETROTRANSPOSON"/>
    <property type="match status" value="1"/>
</dbReference>
<name>A0ABR0XNN2_REHGL</name>
<evidence type="ECO:0000313" key="3">
    <source>
        <dbReference type="Proteomes" id="UP001318860"/>
    </source>
</evidence>
<organism evidence="2 3">
    <name type="scientific">Rehmannia glutinosa</name>
    <name type="common">Chinese foxglove</name>
    <dbReference type="NCBI Taxonomy" id="99300"/>
    <lineage>
        <taxon>Eukaryota</taxon>
        <taxon>Viridiplantae</taxon>
        <taxon>Streptophyta</taxon>
        <taxon>Embryophyta</taxon>
        <taxon>Tracheophyta</taxon>
        <taxon>Spermatophyta</taxon>
        <taxon>Magnoliopsida</taxon>
        <taxon>eudicotyledons</taxon>
        <taxon>Gunneridae</taxon>
        <taxon>Pentapetalae</taxon>
        <taxon>asterids</taxon>
        <taxon>lamiids</taxon>
        <taxon>Lamiales</taxon>
        <taxon>Orobanchaceae</taxon>
        <taxon>Rehmannieae</taxon>
        <taxon>Rehmannia</taxon>
    </lineage>
</organism>
<sequence length="424" mass="48920">METVRFVISLVAQMKWKIYQLDAKSAFLNGYLEEEVYIEQPLGYVVDGHENKVLRLKKALYGLKQAPRVWNSHIDKYFQENGFVRCPNEYALYIKVYHNGDVLLVCLYVDDLIFTGNNPSLFDEFKKVMSFEFEMTDLGLMSYYLGLEVKQMEEGIFLSKTGYAKEILKKFNMIDCNPVNTPMETGLKLSKFGNEEKENLTLFKILVGSLRYLTCTRPDILYAVGVVSRFMETPTSTHMKVAKRILRYLKGTLDFGLFYTSSDDFTLKGFCDSDFAGDIDDRKSTSGFVFFMGDCAISWCSKKQPIVTLSACESEYVAATSCTCHAIWLRKLLKELHLSQVEATEICIDNKSAQPLAKNPVFHDRSKHIDTRYHFIRECIANKEVELKFVKTQDQVADIFTKPLKFEDFRRLRARLGVKKEILN</sequence>